<sequence>MAVTGGTRKRETEMLRDARLNNWQQDPLTPINQALAGPKSEKCAREILQKRISRASECFDTFDRRFGR</sequence>
<reference evidence="1 2" key="1">
    <citation type="submission" date="2014-04" db="EMBL/GenBank/DDBJ databases">
        <authorList>
            <consortium name="DOE Joint Genome Institute"/>
            <person name="Kuo A."/>
            <person name="Martino E."/>
            <person name="Perotto S."/>
            <person name="Kohler A."/>
            <person name="Nagy L.G."/>
            <person name="Floudas D."/>
            <person name="Copeland A."/>
            <person name="Barry K.W."/>
            <person name="Cichocki N."/>
            <person name="Veneault-Fourrey C."/>
            <person name="LaButti K."/>
            <person name="Lindquist E.A."/>
            <person name="Lipzen A."/>
            <person name="Lundell T."/>
            <person name="Morin E."/>
            <person name="Murat C."/>
            <person name="Sun H."/>
            <person name="Tunlid A."/>
            <person name="Henrissat B."/>
            <person name="Grigoriev I.V."/>
            <person name="Hibbett D.S."/>
            <person name="Martin F."/>
            <person name="Nordberg H.P."/>
            <person name="Cantor M.N."/>
            <person name="Hua S.X."/>
        </authorList>
    </citation>
    <scope>NUCLEOTIDE SEQUENCE [LARGE SCALE GENOMIC DNA]</scope>
    <source>
        <strain evidence="1 2">Zn</strain>
    </source>
</reference>
<evidence type="ECO:0000313" key="2">
    <source>
        <dbReference type="Proteomes" id="UP000054321"/>
    </source>
</evidence>
<dbReference type="InParanoid" id="A0A0C3CD05"/>
<organism evidence="1 2">
    <name type="scientific">Oidiodendron maius (strain Zn)</name>
    <dbReference type="NCBI Taxonomy" id="913774"/>
    <lineage>
        <taxon>Eukaryota</taxon>
        <taxon>Fungi</taxon>
        <taxon>Dikarya</taxon>
        <taxon>Ascomycota</taxon>
        <taxon>Pezizomycotina</taxon>
        <taxon>Leotiomycetes</taxon>
        <taxon>Leotiomycetes incertae sedis</taxon>
        <taxon>Myxotrichaceae</taxon>
        <taxon>Oidiodendron</taxon>
    </lineage>
</organism>
<reference evidence="2" key="2">
    <citation type="submission" date="2015-01" db="EMBL/GenBank/DDBJ databases">
        <title>Evolutionary Origins and Diversification of the Mycorrhizal Mutualists.</title>
        <authorList>
            <consortium name="DOE Joint Genome Institute"/>
            <consortium name="Mycorrhizal Genomics Consortium"/>
            <person name="Kohler A."/>
            <person name="Kuo A."/>
            <person name="Nagy L.G."/>
            <person name="Floudas D."/>
            <person name="Copeland A."/>
            <person name="Barry K.W."/>
            <person name="Cichocki N."/>
            <person name="Veneault-Fourrey C."/>
            <person name="LaButti K."/>
            <person name="Lindquist E.A."/>
            <person name="Lipzen A."/>
            <person name="Lundell T."/>
            <person name="Morin E."/>
            <person name="Murat C."/>
            <person name="Riley R."/>
            <person name="Ohm R."/>
            <person name="Sun H."/>
            <person name="Tunlid A."/>
            <person name="Henrissat B."/>
            <person name="Grigoriev I.V."/>
            <person name="Hibbett D.S."/>
            <person name="Martin F."/>
        </authorList>
    </citation>
    <scope>NUCLEOTIDE SEQUENCE [LARGE SCALE GENOMIC DNA]</scope>
    <source>
        <strain evidence="2">Zn</strain>
    </source>
</reference>
<keyword evidence="2" id="KW-1185">Reference proteome</keyword>
<dbReference type="AlphaFoldDB" id="A0A0C3CD05"/>
<gene>
    <name evidence="1" type="ORF">OIDMADRAFT_20658</name>
</gene>
<dbReference type="Proteomes" id="UP000054321">
    <property type="component" value="Unassembled WGS sequence"/>
</dbReference>
<protein>
    <submittedName>
        <fullName evidence="1">Uncharacterized protein</fullName>
    </submittedName>
</protein>
<evidence type="ECO:0000313" key="1">
    <source>
        <dbReference type="EMBL" id="KIM96833.1"/>
    </source>
</evidence>
<accession>A0A0C3CD05</accession>
<dbReference type="HOGENOM" id="CLU_2794590_0_0_1"/>
<name>A0A0C3CD05_OIDMZ</name>
<proteinExistence type="predicted"/>
<dbReference type="EMBL" id="KN832883">
    <property type="protein sequence ID" value="KIM96833.1"/>
    <property type="molecule type" value="Genomic_DNA"/>
</dbReference>